<comment type="caution">
    <text evidence="1">The sequence shown here is derived from an EMBL/GenBank/DDBJ whole genome shotgun (WGS) entry which is preliminary data.</text>
</comment>
<evidence type="ECO:0000313" key="1">
    <source>
        <dbReference type="EMBL" id="KAF9891462.1"/>
    </source>
</evidence>
<evidence type="ECO:0000313" key="2">
    <source>
        <dbReference type="Proteomes" id="UP001194746"/>
    </source>
</evidence>
<organism evidence="1 2">
    <name type="scientific">Aspergillus nanangensis</name>
    <dbReference type="NCBI Taxonomy" id="2582783"/>
    <lineage>
        <taxon>Eukaryota</taxon>
        <taxon>Fungi</taxon>
        <taxon>Dikarya</taxon>
        <taxon>Ascomycota</taxon>
        <taxon>Pezizomycotina</taxon>
        <taxon>Eurotiomycetes</taxon>
        <taxon>Eurotiomycetidae</taxon>
        <taxon>Eurotiales</taxon>
        <taxon>Aspergillaceae</taxon>
        <taxon>Aspergillus</taxon>
        <taxon>Aspergillus subgen. Circumdati</taxon>
    </lineage>
</organism>
<sequence length="118" mass="13619">MASLEGLVWGDTKEIFIYPLSLTFRKIDYGANYVRRPFSAAGNSVYSYHATSDNGRQRLLERGLFHDQISHTNTPMHGEGPKQAWEMLISSMVALIDKRPSKKEQLLYVKFLIWDYFG</sequence>
<protein>
    <submittedName>
        <fullName evidence="1">Uncharacterized protein</fullName>
    </submittedName>
</protein>
<gene>
    <name evidence="1" type="ORF">FE257_003928</name>
</gene>
<dbReference type="EMBL" id="VCAU01000018">
    <property type="protein sequence ID" value="KAF9891462.1"/>
    <property type="molecule type" value="Genomic_DNA"/>
</dbReference>
<proteinExistence type="predicted"/>
<name>A0AAD4GW34_ASPNN</name>
<dbReference type="AlphaFoldDB" id="A0AAD4GW34"/>
<reference evidence="1" key="2">
    <citation type="submission" date="2020-02" db="EMBL/GenBank/DDBJ databases">
        <authorList>
            <person name="Gilchrist C.L.M."/>
            <person name="Chooi Y.-H."/>
        </authorList>
    </citation>
    <scope>NUCLEOTIDE SEQUENCE</scope>
    <source>
        <strain evidence="1">MST-FP2251</strain>
    </source>
</reference>
<keyword evidence="2" id="KW-1185">Reference proteome</keyword>
<accession>A0AAD4GW34</accession>
<dbReference type="Proteomes" id="UP001194746">
    <property type="component" value="Unassembled WGS sequence"/>
</dbReference>
<reference evidence="1" key="1">
    <citation type="journal article" date="2019" name="Beilstein J. Org. Chem.">
        <title>Nanangenines: drimane sesquiterpenoids as the dominant metabolite cohort of a novel Australian fungus, Aspergillus nanangensis.</title>
        <authorList>
            <person name="Lacey H.J."/>
            <person name="Gilchrist C.L.M."/>
            <person name="Crombie A."/>
            <person name="Kalaitzis J.A."/>
            <person name="Vuong D."/>
            <person name="Rutledge P.J."/>
            <person name="Turner P."/>
            <person name="Pitt J.I."/>
            <person name="Lacey E."/>
            <person name="Chooi Y.H."/>
            <person name="Piggott A.M."/>
        </authorList>
    </citation>
    <scope>NUCLEOTIDE SEQUENCE</scope>
    <source>
        <strain evidence="1">MST-FP2251</strain>
    </source>
</reference>